<name>A0ABX5YVF0_9PLAN</name>
<dbReference type="Pfam" id="PF20383">
    <property type="entry name" value="DUF6678"/>
    <property type="match status" value="1"/>
</dbReference>
<dbReference type="EMBL" id="CP042910">
    <property type="protein sequence ID" value="QEG19590.1"/>
    <property type="molecule type" value="Genomic_DNA"/>
</dbReference>
<reference evidence="1 2" key="1">
    <citation type="submission" date="2019-08" db="EMBL/GenBank/DDBJ databases">
        <title>Deep-cultivation of Planctomycetes and their phenomic and genomic characterization uncovers novel biology.</title>
        <authorList>
            <person name="Wiegand S."/>
            <person name="Jogler M."/>
            <person name="Boedeker C."/>
            <person name="Pinto D."/>
            <person name="Vollmers J."/>
            <person name="Rivas-Marin E."/>
            <person name="Kohn T."/>
            <person name="Peeters S.H."/>
            <person name="Heuer A."/>
            <person name="Rast P."/>
            <person name="Oberbeckmann S."/>
            <person name="Bunk B."/>
            <person name="Jeske O."/>
            <person name="Meyerdierks A."/>
            <person name="Storesund J.E."/>
            <person name="Kallscheuer N."/>
            <person name="Luecker S."/>
            <person name="Lage O.M."/>
            <person name="Pohl T."/>
            <person name="Merkel B.J."/>
            <person name="Hornburger P."/>
            <person name="Mueller R.-W."/>
            <person name="Bruemmer F."/>
            <person name="Labrenz M."/>
            <person name="Spormann A.M."/>
            <person name="Op den Camp H."/>
            <person name="Overmann J."/>
            <person name="Amann R."/>
            <person name="Jetten M.S.M."/>
            <person name="Mascher T."/>
            <person name="Medema M.H."/>
            <person name="Devos D.P."/>
            <person name="Kaster A.-K."/>
            <person name="Ovreas L."/>
            <person name="Rohde M."/>
            <person name="Galperin M.Y."/>
            <person name="Jogler C."/>
        </authorList>
    </citation>
    <scope>NUCLEOTIDE SEQUENCE [LARGE SCALE GENOMIC DNA]</scope>
    <source>
        <strain evidence="1 2">DSM 8797</strain>
    </source>
</reference>
<protein>
    <submittedName>
        <fullName evidence="1">Uncharacterized protein</fullName>
    </submittedName>
</protein>
<evidence type="ECO:0000313" key="2">
    <source>
        <dbReference type="Proteomes" id="UP000322887"/>
    </source>
</evidence>
<evidence type="ECO:0000313" key="1">
    <source>
        <dbReference type="EMBL" id="QEG19590.1"/>
    </source>
</evidence>
<keyword evidence="2" id="KW-1185">Reference proteome</keyword>
<dbReference type="RefSeq" id="WP_002644520.1">
    <property type="nucleotide sequence ID" value="NZ_CP042910.1"/>
</dbReference>
<dbReference type="GeneID" id="98649916"/>
<gene>
    <name evidence="1" type="ORF">GmarT_54910</name>
</gene>
<dbReference type="InterPro" id="IPR046500">
    <property type="entry name" value="DUF6678"/>
</dbReference>
<accession>A0ABX5YVF0</accession>
<organism evidence="1 2">
    <name type="scientific">Gimesia maris</name>
    <dbReference type="NCBI Taxonomy" id="122"/>
    <lineage>
        <taxon>Bacteria</taxon>
        <taxon>Pseudomonadati</taxon>
        <taxon>Planctomycetota</taxon>
        <taxon>Planctomycetia</taxon>
        <taxon>Planctomycetales</taxon>
        <taxon>Planctomycetaceae</taxon>
        <taxon>Gimesia</taxon>
    </lineage>
</organism>
<dbReference type="Proteomes" id="UP000322887">
    <property type="component" value="Chromosome"/>
</dbReference>
<sequence length="110" mass="12916">MNASLMQPVMNNTRWRELQTAMIELKSVQTLWRTRCLENGFISAWDGEWFYHFFQGGYTDIEWVEIKVEGESEREIVLSRLKKIHVPGEVTEHGFKVFGYIPAGQTVDYL</sequence>
<proteinExistence type="predicted"/>